<feature type="compositionally biased region" description="Basic and acidic residues" evidence="1">
    <location>
        <begin position="80"/>
        <end position="89"/>
    </location>
</feature>
<name>A0ABQ9UN98_SAGOE</name>
<keyword evidence="3" id="KW-1185">Reference proteome</keyword>
<protein>
    <submittedName>
        <fullName evidence="2">Uncharacterized protein</fullName>
    </submittedName>
</protein>
<evidence type="ECO:0000256" key="1">
    <source>
        <dbReference type="SAM" id="MobiDB-lite"/>
    </source>
</evidence>
<dbReference type="EMBL" id="JASSZA010000011">
    <property type="protein sequence ID" value="KAK2098534.1"/>
    <property type="molecule type" value="Genomic_DNA"/>
</dbReference>
<evidence type="ECO:0000313" key="3">
    <source>
        <dbReference type="Proteomes" id="UP001266305"/>
    </source>
</evidence>
<feature type="region of interest" description="Disordered" evidence="1">
    <location>
        <begin position="80"/>
        <end position="131"/>
    </location>
</feature>
<evidence type="ECO:0000313" key="2">
    <source>
        <dbReference type="EMBL" id="KAK2098534.1"/>
    </source>
</evidence>
<accession>A0ABQ9UN98</accession>
<proteinExistence type="predicted"/>
<comment type="caution">
    <text evidence="2">The sequence shown here is derived from an EMBL/GenBank/DDBJ whole genome shotgun (WGS) entry which is preliminary data.</text>
</comment>
<organism evidence="2 3">
    <name type="scientific">Saguinus oedipus</name>
    <name type="common">Cotton-top tamarin</name>
    <name type="synonym">Oedipomidas oedipus</name>
    <dbReference type="NCBI Taxonomy" id="9490"/>
    <lineage>
        <taxon>Eukaryota</taxon>
        <taxon>Metazoa</taxon>
        <taxon>Chordata</taxon>
        <taxon>Craniata</taxon>
        <taxon>Vertebrata</taxon>
        <taxon>Euteleostomi</taxon>
        <taxon>Mammalia</taxon>
        <taxon>Eutheria</taxon>
        <taxon>Euarchontoglires</taxon>
        <taxon>Primates</taxon>
        <taxon>Haplorrhini</taxon>
        <taxon>Platyrrhini</taxon>
        <taxon>Cebidae</taxon>
        <taxon>Callitrichinae</taxon>
        <taxon>Saguinus</taxon>
    </lineage>
</organism>
<dbReference type="Proteomes" id="UP001266305">
    <property type="component" value="Unassembled WGS sequence"/>
</dbReference>
<reference evidence="2 3" key="1">
    <citation type="submission" date="2023-05" db="EMBL/GenBank/DDBJ databases">
        <title>B98-5 Cell Line De Novo Hybrid Assembly: An Optical Mapping Approach.</title>
        <authorList>
            <person name="Kananen K."/>
            <person name="Auerbach J.A."/>
            <person name="Kautto E."/>
            <person name="Blachly J.S."/>
        </authorList>
    </citation>
    <scope>NUCLEOTIDE SEQUENCE [LARGE SCALE GENOMIC DNA]</scope>
    <source>
        <strain evidence="2">B95-8</strain>
        <tissue evidence="2">Cell line</tissue>
    </source>
</reference>
<gene>
    <name evidence="2" type="ORF">P7K49_023985</name>
</gene>
<sequence>MAFYFSKLKEDQIKKVVWLKVAKRQRAGVGGNQGSFQAAEMSPICYSGRTSWLSGPWAKSISQCADDRTSADGLQVLLTKPDHQRRDDQPLSIPGVDLPLPVGEQHQTKALNDRIKPRLANDPNWASENRT</sequence>